<feature type="region of interest" description="Disordered" evidence="1">
    <location>
        <begin position="132"/>
        <end position="198"/>
    </location>
</feature>
<name>A8PE19_COPC7</name>
<evidence type="ECO:0000313" key="3">
    <source>
        <dbReference type="Proteomes" id="UP000001861"/>
    </source>
</evidence>
<feature type="region of interest" description="Disordered" evidence="1">
    <location>
        <begin position="35"/>
        <end position="104"/>
    </location>
</feature>
<protein>
    <submittedName>
        <fullName evidence="2">Uncharacterized protein</fullName>
    </submittedName>
</protein>
<dbReference type="KEGG" id="cci:CC1G_09758"/>
<evidence type="ECO:0000256" key="1">
    <source>
        <dbReference type="SAM" id="MobiDB-lite"/>
    </source>
</evidence>
<sequence length="305" mass="34727">MSTFKDSLPRITDFPRYWQVRLEIAFEGGRPHAVSLPSSLPPTLRESQSLSSIQSSHSISVPPRRGGDHEKNAFVGRQHTPRFESPVPVHAAQASNTRGKTPVSIMKQGKERYQSPASNKKVIIQDLIMTNAESVDNPPGQSEVSQEPRAATKGKTAFQRKSGDMESRERGRKKPYSIEQVRPPSRSPYSQGRRKQLYGKGPNASYLYFESRSSVLLDYPPPIPSDFQLDENSLYVHFVVSEDIEDQTTVSWYWDGEDWISISPGDTHQFNEEGTYVFTINSKHEGCWLALNTYQRRYKNTQRPY</sequence>
<keyword evidence="3" id="KW-1185">Reference proteome</keyword>
<organism evidence="2 3">
    <name type="scientific">Coprinopsis cinerea (strain Okayama-7 / 130 / ATCC MYA-4618 / FGSC 9003)</name>
    <name type="common">Inky cap fungus</name>
    <name type="synonym">Hormographiella aspergillata</name>
    <dbReference type="NCBI Taxonomy" id="240176"/>
    <lineage>
        <taxon>Eukaryota</taxon>
        <taxon>Fungi</taxon>
        <taxon>Dikarya</taxon>
        <taxon>Basidiomycota</taxon>
        <taxon>Agaricomycotina</taxon>
        <taxon>Agaricomycetes</taxon>
        <taxon>Agaricomycetidae</taxon>
        <taxon>Agaricales</taxon>
        <taxon>Agaricineae</taxon>
        <taxon>Psathyrellaceae</taxon>
        <taxon>Coprinopsis</taxon>
    </lineage>
</organism>
<evidence type="ECO:0000313" key="2">
    <source>
        <dbReference type="EMBL" id="EAU81116.2"/>
    </source>
</evidence>
<gene>
    <name evidence="2" type="ORF">CC1G_09758</name>
</gene>
<dbReference type="AlphaFoldDB" id="A8PE19"/>
<dbReference type="InParanoid" id="A8PE19"/>
<feature type="compositionally biased region" description="Polar residues" evidence="1">
    <location>
        <begin position="132"/>
        <end position="145"/>
    </location>
</feature>
<dbReference type="EMBL" id="AACS02000007">
    <property type="protein sequence ID" value="EAU81116.2"/>
    <property type="molecule type" value="Genomic_DNA"/>
</dbReference>
<feature type="compositionally biased region" description="Low complexity" evidence="1">
    <location>
        <begin position="47"/>
        <end position="60"/>
    </location>
</feature>
<reference evidence="2 3" key="1">
    <citation type="journal article" date="2010" name="Proc. Natl. Acad. Sci. U.S.A.">
        <title>Insights into evolution of multicellular fungi from the assembled chromosomes of the mushroom Coprinopsis cinerea (Coprinus cinereus).</title>
        <authorList>
            <person name="Stajich J.E."/>
            <person name="Wilke S.K."/>
            <person name="Ahren D."/>
            <person name="Au C.H."/>
            <person name="Birren B.W."/>
            <person name="Borodovsky M."/>
            <person name="Burns C."/>
            <person name="Canback B."/>
            <person name="Casselton L.A."/>
            <person name="Cheng C.K."/>
            <person name="Deng J."/>
            <person name="Dietrich F.S."/>
            <person name="Fargo D.C."/>
            <person name="Farman M.L."/>
            <person name="Gathman A.C."/>
            <person name="Goldberg J."/>
            <person name="Guigo R."/>
            <person name="Hoegger P.J."/>
            <person name="Hooker J.B."/>
            <person name="Huggins A."/>
            <person name="James T.Y."/>
            <person name="Kamada T."/>
            <person name="Kilaru S."/>
            <person name="Kodira C."/>
            <person name="Kues U."/>
            <person name="Kupfer D."/>
            <person name="Kwan H.S."/>
            <person name="Lomsadze A."/>
            <person name="Li W."/>
            <person name="Lilly W.W."/>
            <person name="Ma L.J."/>
            <person name="Mackey A.J."/>
            <person name="Manning G."/>
            <person name="Martin F."/>
            <person name="Muraguchi H."/>
            <person name="Natvig D.O."/>
            <person name="Palmerini H."/>
            <person name="Ramesh M.A."/>
            <person name="Rehmeyer C.J."/>
            <person name="Roe B.A."/>
            <person name="Shenoy N."/>
            <person name="Stanke M."/>
            <person name="Ter-Hovhannisyan V."/>
            <person name="Tunlid A."/>
            <person name="Velagapudi R."/>
            <person name="Vision T.J."/>
            <person name="Zeng Q."/>
            <person name="Zolan M.E."/>
            <person name="Pukkila P.J."/>
        </authorList>
    </citation>
    <scope>NUCLEOTIDE SEQUENCE [LARGE SCALE GENOMIC DNA]</scope>
    <source>
        <strain evidence="3">Okayama-7 / 130 / ATCC MYA-4618 / FGSC 9003</strain>
    </source>
</reference>
<proteinExistence type="predicted"/>
<dbReference type="VEuPathDB" id="FungiDB:CC1G_09758"/>
<dbReference type="RefSeq" id="XP_001840707.2">
    <property type="nucleotide sequence ID" value="XM_001840655.2"/>
</dbReference>
<accession>A8PE19</accession>
<dbReference type="GeneID" id="6017359"/>
<dbReference type="Proteomes" id="UP000001861">
    <property type="component" value="Unassembled WGS sequence"/>
</dbReference>
<comment type="caution">
    <text evidence="2">The sequence shown here is derived from an EMBL/GenBank/DDBJ whole genome shotgun (WGS) entry which is preliminary data.</text>
</comment>
<dbReference type="HOGENOM" id="CLU_912208_0_0_1"/>